<gene>
    <name evidence="5" type="ORF">FE782_07285</name>
</gene>
<evidence type="ECO:0000313" key="6">
    <source>
        <dbReference type="Proteomes" id="UP000309676"/>
    </source>
</evidence>
<organism evidence="5 6">
    <name type="scientific">Paenibacillus antri</name>
    <dbReference type="NCBI Taxonomy" id="2582848"/>
    <lineage>
        <taxon>Bacteria</taxon>
        <taxon>Bacillati</taxon>
        <taxon>Bacillota</taxon>
        <taxon>Bacilli</taxon>
        <taxon>Bacillales</taxon>
        <taxon>Paenibacillaceae</taxon>
        <taxon>Paenibacillus</taxon>
    </lineage>
</organism>
<evidence type="ECO:0000313" key="5">
    <source>
        <dbReference type="EMBL" id="TLS53158.1"/>
    </source>
</evidence>
<dbReference type="GO" id="GO:0009253">
    <property type="term" value="P:peptidoglycan catabolic process"/>
    <property type="evidence" value="ECO:0007669"/>
    <property type="project" value="InterPro"/>
</dbReference>
<dbReference type="InterPro" id="IPR050695">
    <property type="entry name" value="N-acetylmuramoyl_amidase_3"/>
</dbReference>
<dbReference type="InterPro" id="IPR002508">
    <property type="entry name" value="MurNAc-LAA_cat"/>
</dbReference>
<dbReference type="SMART" id="SM00646">
    <property type="entry name" value="Ami_3"/>
    <property type="match status" value="1"/>
</dbReference>
<dbReference type="CDD" id="cd02696">
    <property type="entry name" value="MurNAc-LAA"/>
    <property type="match status" value="1"/>
</dbReference>
<dbReference type="Gene3D" id="3.40.630.40">
    <property type="entry name" value="Zn-dependent exopeptidases"/>
    <property type="match status" value="1"/>
</dbReference>
<evidence type="ECO:0000259" key="4">
    <source>
        <dbReference type="SMART" id="SM00646"/>
    </source>
</evidence>
<dbReference type="InterPro" id="IPR012854">
    <property type="entry name" value="Cu_amine_oxidase-like_N"/>
</dbReference>
<evidence type="ECO:0000256" key="1">
    <source>
        <dbReference type="ARBA" id="ARBA00022801"/>
    </source>
</evidence>
<dbReference type="GO" id="GO:0008745">
    <property type="term" value="F:N-acetylmuramoyl-L-alanine amidase activity"/>
    <property type="evidence" value="ECO:0007669"/>
    <property type="project" value="InterPro"/>
</dbReference>
<dbReference type="GO" id="GO:0030288">
    <property type="term" value="C:outer membrane-bounded periplasmic space"/>
    <property type="evidence" value="ECO:0007669"/>
    <property type="project" value="TreeGrafter"/>
</dbReference>
<feature type="region of interest" description="Disordered" evidence="2">
    <location>
        <begin position="155"/>
        <end position="189"/>
    </location>
</feature>
<protein>
    <submittedName>
        <fullName evidence="5">AMIN domain-containing protein</fullName>
    </submittedName>
</protein>
<dbReference type="InterPro" id="IPR021731">
    <property type="entry name" value="AMIN_dom"/>
</dbReference>
<dbReference type="Gene3D" id="2.60.40.3500">
    <property type="match status" value="1"/>
</dbReference>
<keyword evidence="6" id="KW-1185">Reference proteome</keyword>
<keyword evidence="1" id="KW-0378">Hydrolase</keyword>
<dbReference type="OrthoDB" id="9806267at2"/>
<evidence type="ECO:0000256" key="3">
    <source>
        <dbReference type="SAM" id="SignalP"/>
    </source>
</evidence>
<keyword evidence="3" id="KW-0732">Signal</keyword>
<name>A0A5R9GIE3_9BACL</name>
<feature type="signal peptide" evidence="3">
    <location>
        <begin position="1"/>
        <end position="31"/>
    </location>
</feature>
<evidence type="ECO:0000256" key="2">
    <source>
        <dbReference type="SAM" id="MobiDB-lite"/>
    </source>
</evidence>
<dbReference type="EMBL" id="VCIW01000003">
    <property type="protein sequence ID" value="TLS53158.1"/>
    <property type="molecule type" value="Genomic_DNA"/>
</dbReference>
<dbReference type="Proteomes" id="UP000309676">
    <property type="component" value="Unassembled WGS sequence"/>
</dbReference>
<proteinExistence type="predicted"/>
<feature type="domain" description="MurNAc-LAA" evidence="4">
    <location>
        <begin position="368"/>
        <end position="476"/>
    </location>
</feature>
<dbReference type="Gene3D" id="3.30.457.10">
    <property type="entry name" value="Copper amine oxidase-like, N-terminal domain"/>
    <property type="match status" value="1"/>
</dbReference>
<dbReference type="SUPFAM" id="SSF55383">
    <property type="entry name" value="Copper amine oxidase, domain N"/>
    <property type="match status" value="1"/>
</dbReference>
<dbReference type="RefSeq" id="WP_138193399.1">
    <property type="nucleotide sequence ID" value="NZ_VCIW01000003.1"/>
</dbReference>
<dbReference type="Pfam" id="PF11741">
    <property type="entry name" value="AMIN"/>
    <property type="match status" value="1"/>
</dbReference>
<dbReference type="PANTHER" id="PTHR30404:SF0">
    <property type="entry name" value="N-ACETYLMURAMOYL-L-ALANINE AMIDASE AMIC"/>
    <property type="match status" value="1"/>
</dbReference>
<dbReference type="PANTHER" id="PTHR30404">
    <property type="entry name" value="N-ACETYLMURAMOYL-L-ALANINE AMIDASE"/>
    <property type="match status" value="1"/>
</dbReference>
<comment type="caution">
    <text evidence="5">The sequence shown here is derived from an EMBL/GenBank/DDBJ whole genome shotgun (WGS) entry which is preliminary data.</text>
</comment>
<feature type="compositionally biased region" description="Low complexity" evidence="2">
    <location>
        <begin position="179"/>
        <end position="189"/>
    </location>
</feature>
<dbReference type="Pfam" id="PF01520">
    <property type="entry name" value="Amidase_3"/>
    <property type="match status" value="1"/>
</dbReference>
<sequence>MKNGWRTLAWTAGGVLAAAIWLQAAPGSALAAATTATLYVDGEERDWSARSIDGAAYLSLEAIAGLGGAAKAEQDGKTYTITAGRKEVRFTLGEKQRFVDGAPATGDATARSEEGTVYVPAAWLTDTLGVKVVKDRFTDSVYVFRLQAGAKPIATIPTPPKENEAVVSTPPTSADPGKPSTGSSGSPVTVSEAQPVFQGLTLDGDALHIEATGEVKPTVFVLKSPERIVVDLPNATLERGPDGSASGTLAIDANHPYIAGIRYSLFATEPSTVRIVVDLKAPKPYSLRTAADGSGAVLHFTEAKPVKVMIDAGHGGNDPGAISRTGKYEKDLTLSVTQKVLDRLKNEKLVEPFSIREDDTYLSPAERAKVANAAGVDLFISIHANTASSATVKGTETYYWNDNSVEFAKQIHDSILQAVGSADRKVKQERFVVVRETTMPAALLELGFITNADDEAKLYNDAVQDRIADAIVASIKAYFRIQ</sequence>
<accession>A0A5R9GIE3</accession>
<dbReference type="AlphaFoldDB" id="A0A5R9GIE3"/>
<feature type="chain" id="PRO_5024422547" evidence="3">
    <location>
        <begin position="32"/>
        <end position="482"/>
    </location>
</feature>
<dbReference type="InterPro" id="IPR036582">
    <property type="entry name" value="Mao_N_sf"/>
</dbReference>
<dbReference type="Pfam" id="PF07833">
    <property type="entry name" value="Cu_amine_oxidN1"/>
    <property type="match status" value="1"/>
</dbReference>
<dbReference type="SUPFAM" id="SSF53187">
    <property type="entry name" value="Zn-dependent exopeptidases"/>
    <property type="match status" value="1"/>
</dbReference>
<reference evidence="5 6" key="1">
    <citation type="submission" date="2019-05" db="EMBL/GenBank/DDBJ databases">
        <authorList>
            <person name="Narsing Rao M.P."/>
            <person name="Li W.J."/>
        </authorList>
    </citation>
    <scope>NUCLEOTIDE SEQUENCE [LARGE SCALE GENOMIC DNA]</scope>
    <source>
        <strain evidence="5 6">SYSU_K30003</strain>
    </source>
</reference>